<reference evidence="3" key="1">
    <citation type="submission" date="2025-08" db="UniProtKB">
        <authorList>
            <consortium name="RefSeq"/>
        </authorList>
    </citation>
    <scope>IDENTIFICATION</scope>
    <source>
        <tissue evidence="3">Whole organism</tissue>
    </source>
</reference>
<protein>
    <submittedName>
        <fullName evidence="3">Uncharacterized protein LOC127750925</fullName>
    </submittedName>
</protein>
<feature type="compositionally biased region" description="Low complexity" evidence="1">
    <location>
        <begin position="95"/>
        <end position="104"/>
    </location>
</feature>
<dbReference type="AlphaFoldDB" id="A0A9C6X5P6"/>
<evidence type="ECO:0000313" key="3">
    <source>
        <dbReference type="RefSeq" id="XP_052129595.1"/>
    </source>
</evidence>
<keyword evidence="2" id="KW-1185">Reference proteome</keyword>
<dbReference type="OrthoDB" id="8958382at2759"/>
<proteinExistence type="predicted"/>
<gene>
    <name evidence="3" type="primary">LOC127750925</name>
</gene>
<organism evidence="2 3">
    <name type="scientific">Frankliniella occidentalis</name>
    <name type="common">Western flower thrips</name>
    <name type="synonym">Euthrips occidentalis</name>
    <dbReference type="NCBI Taxonomy" id="133901"/>
    <lineage>
        <taxon>Eukaryota</taxon>
        <taxon>Metazoa</taxon>
        <taxon>Ecdysozoa</taxon>
        <taxon>Arthropoda</taxon>
        <taxon>Hexapoda</taxon>
        <taxon>Insecta</taxon>
        <taxon>Pterygota</taxon>
        <taxon>Neoptera</taxon>
        <taxon>Paraneoptera</taxon>
        <taxon>Thysanoptera</taxon>
        <taxon>Terebrantia</taxon>
        <taxon>Thripoidea</taxon>
        <taxon>Thripidae</taxon>
        <taxon>Frankliniella</taxon>
    </lineage>
</organism>
<accession>A0A9C6X5P6</accession>
<dbReference type="RefSeq" id="XP_052129595.1">
    <property type="nucleotide sequence ID" value="XM_052273635.1"/>
</dbReference>
<dbReference type="GeneID" id="127750925"/>
<evidence type="ECO:0000313" key="2">
    <source>
        <dbReference type="Proteomes" id="UP000504606"/>
    </source>
</evidence>
<sequence length="292" mass="32271">MGSSTPSPIKGSNLSLTGILLSHLYQRTIFQVLQQSSAGTRIGNNVMSMSAAPSRLHVQKEPQQNNPVKPANINSEEQVTDQLGSDTLNDDGDNLDSPSSPNSSLEEEMRQAKERIAAREALLQNQDVASADNDYDHSRVEAGVPVIGATSDVKAVLCLIRQDQHKQLDYLKNLKNRMQRIEDILNHSGSHCAKKPNGWSDNLVPLKDLASFYEWEVFLDSQDSHFEYAVGHFSVHAGKGQNEGEMATNVCKLLFTEEAASRLNWQGTEQKRGIKSLKTGKCIIGMYISHQP</sequence>
<dbReference type="Proteomes" id="UP000504606">
    <property type="component" value="Unplaced"/>
</dbReference>
<dbReference type="KEGG" id="foc:127750925"/>
<evidence type="ECO:0000256" key="1">
    <source>
        <dbReference type="SAM" id="MobiDB-lite"/>
    </source>
</evidence>
<feature type="region of interest" description="Disordered" evidence="1">
    <location>
        <begin position="83"/>
        <end position="112"/>
    </location>
</feature>
<feature type="compositionally biased region" description="Polar residues" evidence="1">
    <location>
        <begin position="61"/>
        <end position="73"/>
    </location>
</feature>
<feature type="region of interest" description="Disordered" evidence="1">
    <location>
        <begin position="54"/>
        <end position="73"/>
    </location>
</feature>
<name>A0A9C6X5P6_FRAOC</name>